<reference evidence="3 4" key="1">
    <citation type="submission" date="2020-08" db="EMBL/GenBank/DDBJ databases">
        <title>Genomic Encyclopedia of Type Strains, Phase IV (KMG-IV): sequencing the most valuable type-strain genomes for metagenomic binning, comparative biology and taxonomic classification.</title>
        <authorList>
            <person name="Goeker M."/>
        </authorList>
    </citation>
    <scope>NUCLEOTIDE SEQUENCE [LARGE SCALE GENOMIC DNA]</scope>
    <source>
        <strain evidence="3 4">DSM 22359</strain>
    </source>
</reference>
<accession>A0A840UMD3</accession>
<feature type="signal peptide" evidence="2">
    <location>
        <begin position="1"/>
        <end position="25"/>
    </location>
</feature>
<dbReference type="EMBL" id="JACHFE010000006">
    <property type="protein sequence ID" value="MBB5322007.1"/>
    <property type="molecule type" value="Genomic_DNA"/>
</dbReference>
<protein>
    <submittedName>
        <fullName evidence="3">Spy/CpxP family protein refolding chaperone</fullName>
    </submittedName>
</protein>
<evidence type="ECO:0000313" key="4">
    <source>
        <dbReference type="Proteomes" id="UP000591735"/>
    </source>
</evidence>
<sequence length="113" mass="13477">MKTRRSILAASALAALIVSAPLAFAGKHGMNHDSRWDRQAMCENFRDGKAPFNMAERRAEMAKRNAEMADRLKLNEEQREIWREIQQERQQKNMERMEQWREKMQRRCDRQGN</sequence>
<keyword evidence="4" id="KW-1185">Reference proteome</keyword>
<evidence type="ECO:0000256" key="1">
    <source>
        <dbReference type="SAM" id="MobiDB-lite"/>
    </source>
</evidence>
<keyword evidence="2" id="KW-0732">Signal</keyword>
<dbReference type="InterPro" id="IPR006311">
    <property type="entry name" value="TAT_signal"/>
</dbReference>
<feature type="chain" id="PRO_5032637062" evidence="2">
    <location>
        <begin position="26"/>
        <end position="113"/>
    </location>
</feature>
<proteinExistence type="predicted"/>
<gene>
    <name evidence="3" type="ORF">HNR38_002502</name>
</gene>
<organism evidence="3 4">
    <name type="scientific">Marinobacter oulmenensis</name>
    <dbReference type="NCBI Taxonomy" id="643747"/>
    <lineage>
        <taxon>Bacteria</taxon>
        <taxon>Pseudomonadati</taxon>
        <taxon>Pseudomonadota</taxon>
        <taxon>Gammaproteobacteria</taxon>
        <taxon>Pseudomonadales</taxon>
        <taxon>Marinobacteraceae</taxon>
        <taxon>Marinobacter</taxon>
    </lineage>
</organism>
<evidence type="ECO:0000313" key="3">
    <source>
        <dbReference type="EMBL" id="MBB5322007.1"/>
    </source>
</evidence>
<dbReference type="RefSeq" id="WP_183704664.1">
    <property type="nucleotide sequence ID" value="NZ_JACHFE010000006.1"/>
</dbReference>
<dbReference type="Proteomes" id="UP000591735">
    <property type="component" value="Unassembled WGS sequence"/>
</dbReference>
<dbReference type="AlphaFoldDB" id="A0A840UMD3"/>
<comment type="caution">
    <text evidence="3">The sequence shown here is derived from an EMBL/GenBank/DDBJ whole genome shotgun (WGS) entry which is preliminary data.</text>
</comment>
<evidence type="ECO:0000256" key="2">
    <source>
        <dbReference type="SAM" id="SignalP"/>
    </source>
</evidence>
<dbReference type="PROSITE" id="PS51318">
    <property type="entry name" value="TAT"/>
    <property type="match status" value="1"/>
</dbReference>
<name>A0A840UMD3_9GAMM</name>
<feature type="region of interest" description="Disordered" evidence="1">
    <location>
        <begin position="93"/>
        <end position="113"/>
    </location>
</feature>